<evidence type="ECO:0000259" key="3">
    <source>
        <dbReference type="PROSITE" id="PS50213"/>
    </source>
</evidence>
<feature type="compositionally biased region" description="Low complexity" evidence="1">
    <location>
        <begin position="38"/>
        <end position="88"/>
    </location>
</feature>
<organism evidence="4 5">
    <name type="scientific">Thermostaphylospora chromogena</name>
    <dbReference type="NCBI Taxonomy" id="35622"/>
    <lineage>
        <taxon>Bacteria</taxon>
        <taxon>Bacillati</taxon>
        <taxon>Actinomycetota</taxon>
        <taxon>Actinomycetes</taxon>
        <taxon>Streptosporangiales</taxon>
        <taxon>Thermomonosporaceae</taxon>
        <taxon>Thermostaphylospora</taxon>
    </lineage>
</organism>
<dbReference type="EMBL" id="FNKK01000002">
    <property type="protein sequence ID" value="SDQ33243.1"/>
    <property type="molecule type" value="Genomic_DNA"/>
</dbReference>
<dbReference type="GO" id="GO:0031012">
    <property type="term" value="C:extracellular matrix"/>
    <property type="evidence" value="ECO:0007669"/>
    <property type="project" value="TreeGrafter"/>
</dbReference>
<dbReference type="GO" id="GO:0007155">
    <property type="term" value="P:cell adhesion"/>
    <property type="evidence" value="ECO:0007669"/>
    <property type="project" value="TreeGrafter"/>
</dbReference>
<dbReference type="InterPro" id="IPR050904">
    <property type="entry name" value="Adhesion/Biosynth-related"/>
</dbReference>
<dbReference type="PANTHER" id="PTHR10900:SF77">
    <property type="entry name" value="FI19380P1"/>
    <property type="match status" value="1"/>
</dbReference>
<evidence type="ECO:0000256" key="1">
    <source>
        <dbReference type="SAM" id="MobiDB-lite"/>
    </source>
</evidence>
<name>A0A1H1A0S2_9ACTN</name>
<dbReference type="Pfam" id="PF02469">
    <property type="entry name" value="Fasciclin"/>
    <property type="match status" value="1"/>
</dbReference>
<dbReference type="PROSITE" id="PS50213">
    <property type="entry name" value="FAS1"/>
    <property type="match status" value="1"/>
</dbReference>
<sequence>MKRRTALLASGLTALALAPLPPLAPAWAATPSPPPDTTAPTEPAEPTTSPTGNGTATPTNGGTATPTGSPTGSPTDGAAAAPFGPGCADLPQSGEGSIESMSKLPIGDAIAQNPELSTLSSALSTAKLQDQLNQLQEVTIFAPTDEAFNSLSQEELTNLLQNPTELQNVLGNHVVEKRVTKNDLTQGPLQTKAGEQLTVEGSGEDFTVNGEAQILCGDISTQNGTLYLIDQVLMPQ</sequence>
<evidence type="ECO:0000313" key="4">
    <source>
        <dbReference type="EMBL" id="SDQ33243.1"/>
    </source>
</evidence>
<proteinExistence type="predicted"/>
<dbReference type="InterPro" id="IPR036378">
    <property type="entry name" value="FAS1_dom_sf"/>
</dbReference>
<dbReference type="Proteomes" id="UP000217103">
    <property type="component" value="Unassembled WGS sequence"/>
</dbReference>
<dbReference type="GO" id="GO:0005615">
    <property type="term" value="C:extracellular space"/>
    <property type="evidence" value="ECO:0007669"/>
    <property type="project" value="TreeGrafter"/>
</dbReference>
<dbReference type="RefSeq" id="WP_093257009.1">
    <property type="nucleotide sequence ID" value="NZ_FNKK01000002.1"/>
</dbReference>
<dbReference type="SMART" id="SM00554">
    <property type="entry name" value="FAS1"/>
    <property type="match status" value="1"/>
</dbReference>
<evidence type="ECO:0000313" key="5">
    <source>
        <dbReference type="Proteomes" id="UP000217103"/>
    </source>
</evidence>
<dbReference type="OrthoDB" id="9800666at2"/>
<dbReference type="Gene3D" id="2.30.180.10">
    <property type="entry name" value="FAS1 domain"/>
    <property type="match status" value="1"/>
</dbReference>
<evidence type="ECO:0000256" key="2">
    <source>
        <dbReference type="SAM" id="SignalP"/>
    </source>
</evidence>
<dbReference type="GO" id="GO:0050839">
    <property type="term" value="F:cell adhesion molecule binding"/>
    <property type="evidence" value="ECO:0007669"/>
    <property type="project" value="TreeGrafter"/>
</dbReference>
<feature type="signal peptide" evidence="2">
    <location>
        <begin position="1"/>
        <end position="28"/>
    </location>
</feature>
<dbReference type="AlphaFoldDB" id="A0A1H1A0S2"/>
<keyword evidence="5" id="KW-1185">Reference proteome</keyword>
<protein>
    <submittedName>
        <fullName evidence="4">Uncaracterized surface protein containing fasciclin (FAS1) repeats</fullName>
    </submittedName>
</protein>
<accession>A0A1H1A0S2</accession>
<keyword evidence="2" id="KW-0732">Signal</keyword>
<reference evidence="4 5" key="1">
    <citation type="submission" date="2016-10" db="EMBL/GenBank/DDBJ databases">
        <authorList>
            <person name="de Groot N.N."/>
        </authorList>
    </citation>
    <scope>NUCLEOTIDE SEQUENCE [LARGE SCALE GENOMIC DNA]</scope>
    <source>
        <strain evidence="4 5">DSM 43794</strain>
    </source>
</reference>
<feature type="domain" description="FAS1" evidence="3">
    <location>
        <begin position="103"/>
        <end position="233"/>
    </location>
</feature>
<feature type="region of interest" description="Disordered" evidence="1">
    <location>
        <begin position="25"/>
        <end position="100"/>
    </location>
</feature>
<feature type="chain" id="PRO_5011707730" evidence="2">
    <location>
        <begin position="29"/>
        <end position="236"/>
    </location>
</feature>
<dbReference type="STRING" id="35622.SAMN04489764_0254"/>
<dbReference type="FunFam" id="2.30.180.10:FF:000032">
    <property type="entry name" value="Fasciclin domain-containing protein, putative"/>
    <property type="match status" value="1"/>
</dbReference>
<dbReference type="InterPro" id="IPR000782">
    <property type="entry name" value="FAS1_domain"/>
</dbReference>
<dbReference type="PANTHER" id="PTHR10900">
    <property type="entry name" value="PERIOSTIN-RELATED"/>
    <property type="match status" value="1"/>
</dbReference>
<dbReference type="SUPFAM" id="SSF82153">
    <property type="entry name" value="FAS1 domain"/>
    <property type="match status" value="1"/>
</dbReference>
<dbReference type="GO" id="GO:0030198">
    <property type="term" value="P:extracellular matrix organization"/>
    <property type="evidence" value="ECO:0007669"/>
    <property type="project" value="TreeGrafter"/>
</dbReference>
<gene>
    <name evidence="4" type="ORF">SAMN04489764_0254</name>
</gene>